<keyword evidence="2 4" id="KW-0378">Hydrolase</keyword>
<evidence type="ECO:0000256" key="3">
    <source>
        <dbReference type="ARBA" id="ARBA00022842"/>
    </source>
</evidence>
<keyword evidence="3" id="KW-0460">Magnesium</keyword>
<keyword evidence="5" id="KW-1185">Reference proteome</keyword>
<evidence type="ECO:0000313" key="4">
    <source>
        <dbReference type="EMBL" id="TNJ60156.1"/>
    </source>
</evidence>
<dbReference type="SFLD" id="SFLDS00003">
    <property type="entry name" value="Haloacid_Dehalogenase"/>
    <property type="match status" value="1"/>
</dbReference>
<evidence type="ECO:0000256" key="2">
    <source>
        <dbReference type="ARBA" id="ARBA00022801"/>
    </source>
</evidence>
<comment type="caution">
    <text evidence="4">The sequence shown here is derived from an EMBL/GenBank/DDBJ whole genome shotgun (WGS) entry which is preliminary data.</text>
</comment>
<dbReference type="InterPro" id="IPR051400">
    <property type="entry name" value="HAD-like_hydrolase"/>
</dbReference>
<evidence type="ECO:0000256" key="1">
    <source>
        <dbReference type="ARBA" id="ARBA00001946"/>
    </source>
</evidence>
<gene>
    <name evidence="4" type="ORF">FE784_36275</name>
</gene>
<dbReference type="NCBIfam" id="TIGR01509">
    <property type="entry name" value="HAD-SF-IA-v3"/>
    <property type="match status" value="1"/>
</dbReference>
<dbReference type="OrthoDB" id="25198at2"/>
<dbReference type="PANTHER" id="PTHR46470">
    <property type="entry name" value="N-ACYLNEURAMINATE-9-PHOSPHATASE"/>
    <property type="match status" value="1"/>
</dbReference>
<dbReference type="PANTHER" id="PTHR46470:SF4">
    <property type="entry name" value="5-AMINO-6-(5-PHOSPHO-D-RIBITYLAMINO)URACIL PHOSPHATASE YIGB"/>
    <property type="match status" value="1"/>
</dbReference>
<reference evidence="4 5" key="1">
    <citation type="submission" date="2019-05" db="EMBL/GenBank/DDBJ databases">
        <title>We sequenced the genome of Paenibacillus hemerocallicola KCTC 33185 for further insight into its adaptation and study the phylogeny of Paenibacillus.</title>
        <authorList>
            <person name="Narsing Rao M.P."/>
        </authorList>
    </citation>
    <scope>NUCLEOTIDE SEQUENCE [LARGE SCALE GENOMIC DNA]</scope>
    <source>
        <strain evidence="4 5">KCTC 33185</strain>
    </source>
</reference>
<organism evidence="4 5">
    <name type="scientific">Paenibacillus hemerocallicola</name>
    <dbReference type="NCBI Taxonomy" id="1172614"/>
    <lineage>
        <taxon>Bacteria</taxon>
        <taxon>Bacillati</taxon>
        <taxon>Bacillota</taxon>
        <taxon>Bacilli</taxon>
        <taxon>Bacillales</taxon>
        <taxon>Paenibacillaceae</taxon>
        <taxon>Paenibacillus</taxon>
    </lineage>
</organism>
<accession>A0A5C4SWY3</accession>
<protein>
    <submittedName>
        <fullName evidence="4">HAD family hydrolase</fullName>
    </submittedName>
</protein>
<dbReference type="SUPFAM" id="SSF56784">
    <property type="entry name" value="HAD-like"/>
    <property type="match status" value="1"/>
</dbReference>
<dbReference type="RefSeq" id="WP_139607132.1">
    <property type="nucleotide sequence ID" value="NZ_VDCQ01000086.1"/>
</dbReference>
<dbReference type="Gene3D" id="3.40.50.1000">
    <property type="entry name" value="HAD superfamily/HAD-like"/>
    <property type="match status" value="1"/>
</dbReference>
<dbReference type="InterPro" id="IPR023214">
    <property type="entry name" value="HAD_sf"/>
</dbReference>
<sequence length="227" mass="26492">MIFFDLDGTLLDHDYADKKGILALYNIHADLAHVDENEFYNVYKEVMEHYFDKYLSGELTFEEQRRIRMIELFSRYRIKLTREEADCKFRLYLQSFEQNWQCYDDVENCLLSLNHAEKGIITNGNHEQQLQKLKNLGILQHFALIITSDEIGIAKPDKRIFVEACRRANKRTDACIYVGDRLHTDALSSKEAGMRGIWLNRNHETAAEEAEVIHSLSELSALIDLSL</sequence>
<dbReference type="InterPro" id="IPR036412">
    <property type="entry name" value="HAD-like_sf"/>
</dbReference>
<dbReference type="NCBIfam" id="TIGR01549">
    <property type="entry name" value="HAD-SF-IA-v1"/>
    <property type="match status" value="1"/>
</dbReference>
<name>A0A5C4SWY3_9BACL</name>
<dbReference type="EMBL" id="VDCQ01000086">
    <property type="protein sequence ID" value="TNJ60156.1"/>
    <property type="molecule type" value="Genomic_DNA"/>
</dbReference>
<dbReference type="InterPro" id="IPR006439">
    <property type="entry name" value="HAD-SF_hydro_IA"/>
</dbReference>
<dbReference type="GO" id="GO:0044281">
    <property type="term" value="P:small molecule metabolic process"/>
    <property type="evidence" value="ECO:0007669"/>
    <property type="project" value="UniProtKB-ARBA"/>
</dbReference>
<dbReference type="Gene3D" id="1.20.120.710">
    <property type="entry name" value="Haloacid dehalogenase hydrolase-like domain"/>
    <property type="match status" value="1"/>
</dbReference>
<dbReference type="Pfam" id="PF00702">
    <property type="entry name" value="Hydrolase"/>
    <property type="match status" value="1"/>
</dbReference>
<dbReference type="AlphaFoldDB" id="A0A5C4SWY3"/>
<comment type="cofactor">
    <cofactor evidence="1">
        <name>Mg(2+)</name>
        <dbReference type="ChEBI" id="CHEBI:18420"/>
    </cofactor>
</comment>
<evidence type="ECO:0000313" key="5">
    <source>
        <dbReference type="Proteomes" id="UP000307943"/>
    </source>
</evidence>
<proteinExistence type="predicted"/>
<dbReference type="Proteomes" id="UP000307943">
    <property type="component" value="Unassembled WGS sequence"/>
</dbReference>
<dbReference type="SFLD" id="SFLDG01129">
    <property type="entry name" value="C1.5:_HAD__Beta-PGM__Phosphata"/>
    <property type="match status" value="1"/>
</dbReference>
<dbReference type="GO" id="GO:0016787">
    <property type="term" value="F:hydrolase activity"/>
    <property type="evidence" value="ECO:0007669"/>
    <property type="project" value="UniProtKB-KW"/>
</dbReference>